<gene>
    <name evidence="2" type="ORF">BDP27DRAFT_1428387</name>
</gene>
<dbReference type="InterPro" id="IPR008984">
    <property type="entry name" value="SMAD_FHA_dom_sf"/>
</dbReference>
<dbReference type="PROSITE" id="PS50006">
    <property type="entry name" value="FHA_DOMAIN"/>
    <property type="match status" value="1"/>
</dbReference>
<sequence length="215" mass="24452">MDTTERNLLPYAQQFPARFSADDQETLPHPTLQVTLFIERYHHHHTDSANLYHFREKDLREVLTSFPSSRVTPYSFIPTLSRCAPPTPFSFTSGPFHLRLISHHVARYASDATTRDTHVGDPDLRIRPLPRSYHEVFSRAPAEMWIDTSSSGTSSAPGSAAPKFFIRDESSFGTFLNPIRLGPAGQDSCPYRLKDGDLLQLVWIIRGERGNLQER</sequence>
<feature type="domain" description="FHA" evidence="1">
    <location>
        <begin position="103"/>
        <end position="181"/>
    </location>
</feature>
<evidence type="ECO:0000313" key="3">
    <source>
        <dbReference type="Proteomes" id="UP000772434"/>
    </source>
</evidence>
<dbReference type="Proteomes" id="UP000772434">
    <property type="component" value="Unassembled WGS sequence"/>
</dbReference>
<dbReference type="OrthoDB" id="687730at2759"/>
<protein>
    <recommendedName>
        <fullName evidence="1">FHA domain-containing protein</fullName>
    </recommendedName>
</protein>
<evidence type="ECO:0000313" key="2">
    <source>
        <dbReference type="EMBL" id="KAF9061978.1"/>
    </source>
</evidence>
<dbReference type="AlphaFoldDB" id="A0A9P5PEL3"/>
<keyword evidence="3" id="KW-1185">Reference proteome</keyword>
<organism evidence="2 3">
    <name type="scientific">Rhodocollybia butyracea</name>
    <dbReference type="NCBI Taxonomy" id="206335"/>
    <lineage>
        <taxon>Eukaryota</taxon>
        <taxon>Fungi</taxon>
        <taxon>Dikarya</taxon>
        <taxon>Basidiomycota</taxon>
        <taxon>Agaricomycotina</taxon>
        <taxon>Agaricomycetes</taxon>
        <taxon>Agaricomycetidae</taxon>
        <taxon>Agaricales</taxon>
        <taxon>Marasmiineae</taxon>
        <taxon>Omphalotaceae</taxon>
        <taxon>Rhodocollybia</taxon>
    </lineage>
</organism>
<comment type="caution">
    <text evidence="2">The sequence shown here is derived from an EMBL/GenBank/DDBJ whole genome shotgun (WGS) entry which is preliminary data.</text>
</comment>
<dbReference type="EMBL" id="JADNRY010000185">
    <property type="protein sequence ID" value="KAF9061978.1"/>
    <property type="molecule type" value="Genomic_DNA"/>
</dbReference>
<dbReference type="InterPro" id="IPR000253">
    <property type="entry name" value="FHA_dom"/>
</dbReference>
<proteinExistence type="predicted"/>
<reference evidence="2" key="1">
    <citation type="submission" date="2020-11" db="EMBL/GenBank/DDBJ databases">
        <authorList>
            <consortium name="DOE Joint Genome Institute"/>
            <person name="Ahrendt S."/>
            <person name="Riley R."/>
            <person name="Andreopoulos W."/>
            <person name="Labutti K."/>
            <person name="Pangilinan J."/>
            <person name="Ruiz-Duenas F.J."/>
            <person name="Barrasa J.M."/>
            <person name="Sanchez-Garcia M."/>
            <person name="Camarero S."/>
            <person name="Miyauchi S."/>
            <person name="Serrano A."/>
            <person name="Linde D."/>
            <person name="Babiker R."/>
            <person name="Drula E."/>
            <person name="Ayuso-Fernandez I."/>
            <person name="Pacheco R."/>
            <person name="Padilla G."/>
            <person name="Ferreira P."/>
            <person name="Barriuso J."/>
            <person name="Kellner H."/>
            <person name="Castanera R."/>
            <person name="Alfaro M."/>
            <person name="Ramirez L."/>
            <person name="Pisabarro A.G."/>
            <person name="Kuo A."/>
            <person name="Tritt A."/>
            <person name="Lipzen A."/>
            <person name="He G."/>
            <person name="Yan M."/>
            <person name="Ng V."/>
            <person name="Cullen D."/>
            <person name="Martin F."/>
            <person name="Rosso M.-N."/>
            <person name="Henrissat B."/>
            <person name="Hibbett D."/>
            <person name="Martinez A.T."/>
            <person name="Grigoriev I.V."/>
        </authorList>
    </citation>
    <scope>NUCLEOTIDE SEQUENCE</scope>
    <source>
        <strain evidence="2">AH 40177</strain>
    </source>
</reference>
<dbReference type="SUPFAM" id="SSF49879">
    <property type="entry name" value="SMAD/FHA domain"/>
    <property type="match status" value="1"/>
</dbReference>
<name>A0A9P5PEL3_9AGAR</name>
<evidence type="ECO:0000259" key="1">
    <source>
        <dbReference type="PROSITE" id="PS50006"/>
    </source>
</evidence>
<accession>A0A9P5PEL3</accession>
<dbReference type="Gene3D" id="2.60.200.20">
    <property type="match status" value="1"/>
</dbReference>